<evidence type="ECO:0000256" key="1">
    <source>
        <dbReference type="ARBA" id="ARBA00022574"/>
    </source>
</evidence>
<organism evidence="4 5">
    <name type="scientific">Streptomyces asoensis</name>
    <dbReference type="NCBI Taxonomy" id="249586"/>
    <lineage>
        <taxon>Bacteria</taxon>
        <taxon>Bacillati</taxon>
        <taxon>Actinomycetota</taxon>
        <taxon>Actinomycetes</taxon>
        <taxon>Kitasatosporales</taxon>
        <taxon>Streptomycetaceae</taxon>
        <taxon>Streptomyces</taxon>
    </lineage>
</organism>
<dbReference type="AlphaFoldDB" id="A0A6M4X4I2"/>
<dbReference type="InterPro" id="IPR001680">
    <property type="entry name" value="WD40_rpt"/>
</dbReference>
<gene>
    <name evidence="4" type="ORF">G9272_32545</name>
</gene>
<dbReference type="SUPFAM" id="SSF141571">
    <property type="entry name" value="Pentapeptide repeat-like"/>
    <property type="match status" value="1"/>
</dbReference>
<sequence length="493" mass="51907">MGLLAVEFLCDLADPRACQEWAEQALGAGDLEGADVSRANAVKILARLRVPAHTDLRGVVLAGEDLSYRDFSGVDLTRADLTDALLIGADLSGAVLRDARLAGARLDGADLTGADLRGADMRRARLIRTDLTGARVGGGHWRRAALIGATTGPGLPGTPELATAAFAPGMAVDFGFRPSAVGVPYGFDMRTSRLPEPLSWSPDGELLAVGGEDGGVLVCDAATGTVLRTLQGHTARVYAVKFRERVLATGSADGTVRLWDPVSGACRQVLRVHESGVWPVALDAVLATGCDDRKVRVWDLARRRVTAVLEGHADRVYAVAFAADGSWLASASWDGRVVIWRDGTAAHRLTGHTGKVWTAAAHPRRPLLATAGDDRTVRLWDARTGRELAALTGHTGRVLAVAFSPDGARLASGGEDGTVRLWEVPADGPAALRATLVGLPGGWAALAPSGGYKYEGDVTGEFWHVVGMCRFEPGELDGHLKGVRNVPSADPLE</sequence>
<dbReference type="PANTHER" id="PTHR19848:SF8">
    <property type="entry name" value="F-BOX AND WD REPEAT DOMAIN CONTAINING 7"/>
    <property type="match status" value="1"/>
</dbReference>
<dbReference type="Gene3D" id="2.130.10.10">
    <property type="entry name" value="YVTN repeat-like/Quinoprotein amine dehydrogenase"/>
    <property type="match status" value="2"/>
</dbReference>
<dbReference type="PROSITE" id="PS00678">
    <property type="entry name" value="WD_REPEATS_1"/>
    <property type="match status" value="3"/>
</dbReference>
<feature type="repeat" description="WD" evidence="3">
    <location>
        <begin position="230"/>
        <end position="260"/>
    </location>
</feature>
<dbReference type="Proteomes" id="UP000502665">
    <property type="component" value="Chromosome"/>
</dbReference>
<accession>A0A6M4X4I2</accession>
<evidence type="ECO:0000313" key="5">
    <source>
        <dbReference type="Proteomes" id="UP000502665"/>
    </source>
</evidence>
<dbReference type="PROSITE" id="PS50294">
    <property type="entry name" value="WD_REPEATS_REGION"/>
    <property type="match status" value="4"/>
</dbReference>
<protein>
    <submittedName>
        <fullName evidence="4">Uncharacterized protein</fullName>
    </submittedName>
</protein>
<dbReference type="PRINTS" id="PR00320">
    <property type="entry name" value="GPROTEINBRPT"/>
</dbReference>
<dbReference type="InterPro" id="IPR001646">
    <property type="entry name" value="5peptide_repeat"/>
</dbReference>
<dbReference type="Pfam" id="PF00400">
    <property type="entry name" value="WD40"/>
    <property type="match status" value="6"/>
</dbReference>
<keyword evidence="2" id="KW-0677">Repeat</keyword>
<feature type="repeat" description="WD" evidence="3">
    <location>
        <begin position="309"/>
        <end position="340"/>
    </location>
</feature>
<name>A0A6M4X4I2_9ACTN</name>
<proteinExistence type="predicted"/>
<feature type="repeat" description="WD" evidence="3">
    <location>
        <begin position="391"/>
        <end position="424"/>
    </location>
</feature>
<dbReference type="CDD" id="cd00200">
    <property type="entry name" value="WD40"/>
    <property type="match status" value="1"/>
</dbReference>
<dbReference type="PROSITE" id="PS50082">
    <property type="entry name" value="WD_REPEATS_2"/>
    <property type="match status" value="5"/>
</dbReference>
<dbReference type="SMART" id="SM00320">
    <property type="entry name" value="WD40"/>
    <property type="match status" value="6"/>
</dbReference>
<dbReference type="Gene3D" id="2.160.20.80">
    <property type="entry name" value="E3 ubiquitin-protein ligase SopA"/>
    <property type="match status" value="1"/>
</dbReference>
<feature type="repeat" description="WD" evidence="3">
    <location>
        <begin position="349"/>
        <end position="390"/>
    </location>
</feature>
<dbReference type="Pfam" id="PF00805">
    <property type="entry name" value="Pentapeptide"/>
    <property type="match status" value="2"/>
</dbReference>
<evidence type="ECO:0000313" key="4">
    <source>
        <dbReference type="EMBL" id="QJT07169.1"/>
    </source>
</evidence>
<dbReference type="InterPro" id="IPR036322">
    <property type="entry name" value="WD40_repeat_dom_sf"/>
</dbReference>
<evidence type="ECO:0000256" key="3">
    <source>
        <dbReference type="PROSITE-ProRule" id="PRU00221"/>
    </source>
</evidence>
<dbReference type="InterPro" id="IPR019775">
    <property type="entry name" value="WD40_repeat_CS"/>
</dbReference>
<dbReference type="SUPFAM" id="SSF50978">
    <property type="entry name" value="WD40 repeat-like"/>
    <property type="match status" value="1"/>
</dbReference>
<keyword evidence="5" id="KW-1185">Reference proteome</keyword>
<dbReference type="InterPro" id="IPR015943">
    <property type="entry name" value="WD40/YVTN_repeat-like_dom_sf"/>
</dbReference>
<evidence type="ECO:0000256" key="2">
    <source>
        <dbReference type="ARBA" id="ARBA00022737"/>
    </source>
</evidence>
<feature type="repeat" description="WD" evidence="3">
    <location>
        <begin position="270"/>
        <end position="308"/>
    </location>
</feature>
<dbReference type="EMBL" id="CP049838">
    <property type="protein sequence ID" value="QJT07169.1"/>
    <property type="molecule type" value="Genomic_DNA"/>
</dbReference>
<dbReference type="PANTHER" id="PTHR19848">
    <property type="entry name" value="WD40 REPEAT PROTEIN"/>
    <property type="match status" value="1"/>
</dbReference>
<dbReference type="InterPro" id="IPR020472">
    <property type="entry name" value="WD40_PAC1"/>
</dbReference>
<reference evidence="4" key="1">
    <citation type="submission" date="2020-03" db="EMBL/GenBank/DDBJ databases">
        <title>Molecular networking-based the target discovery of potent antiproliferative macrolactams: 5/6/7/16 polycyclic ansamycins and glycosylated trienomycin from Streptomyces cacaoi subsp. asoensis.</title>
        <authorList>
            <person name="Liu L.-L."/>
        </authorList>
    </citation>
    <scope>NUCLEOTIDE SEQUENCE [LARGE SCALE GENOMIC DNA]</scope>
    <source>
        <strain evidence="4">H2S5</strain>
    </source>
</reference>
<keyword evidence="1 3" id="KW-0853">WD repeat</keyword>